<keyword evidence="3" id="KW-1185">Reference proteome</keyword>
<evidence type="ECO:0000313" key="2">
    <source>
        <dbReference type="EMBL" id="UTT61447.1"/>
    </source>
</evidence>
<accession>A0ABY5FTJ5</accession>
<evidence type="ECO:0000313" key="3">
    <source>
        <dbReference type="Proteomes" id="UP001060039"/>
    </source>
</evidence>
<feature type="chain" id="PRO_5045189307" evidence="1">
    <location>
        <begin position="31"/>
        <end position="154"/>
    </location>
</feature>
<name>A0ABY5FTJ5_9MICO</name>
<sequence length="154" mass="15640">MQHHPRASLLTATAALTIALIAGCSSPASLDDSAVEPAPAPAEQSVTEACNEILNPIVDLGTQLQALEENATSDPQSVVDGFTEAATELKAVSSSLDNAEVQSTLDTAIASLDGVSTSLQAIIDDPENADIDAFQDSLSSIVADFGAIDTLCGG</sequence>
<protein>
    <submittedName>
        <fullName evidence="2">Uncharacterized protein</fullName>
    </submittedName>
</protein>
<keyword evidence="1" id="KW-0732">Signal</keyword>
<evidence type="ECO:0000256" key="1">
    <source>
        <dbReference type="SAM" id="SignalP"/>
    </source>
</evidence>
<organism evidence="2 3">
    <name type="scientific">Microcella humidisoli</name>
    <dbReference type="NCBI Taxonomy" id="2963406"/>
    <lineage>
        <taxon>Bacteria</taxon>
        <taxon>Bacillati</taxon>
        <taxon>Actinomycetota</taxon>
        <taxon>Actinomycetes</taxon>
        <taxon>Micrococcales</taxon>
        <taxon>Microbacteriaceae</taxon>
        <taxon>Microcella</taxon>
    </lineage>
</organism>
<gene>
    <name evidence="2" type="ORF">NNL39_07060</name>
</gene>
<dbReference type="Proteomes" id="UP001060039">
    <property type="component" value="Chromosome"/>
</dbReference>
<feature type="signal peptide" evidence="1">
    <location>
        <begin position="1"/>
        <end position="30"/>
    </location>
</feature>
<dbReference type="RefSeq" id="WP_255158346.1">
    <property type="nucleotide sequence ID" value="NZ_CP101497.1"/>
</dbReference>
<dbReference type="PROSITE" id="PS51257">
    <property type="entry name" value="PROKAR_LIPOPROTEIN"/>
    <property type="match status" value="1"/>
</dbReference>
<reference evidence="2" key="1">
    <citation type="submission" date="2022-07" db="EMBL/GenBank/DDBJ databases">
        <title>Taxonomic analysis of Microcella humidisoli nov. sp., isolated from riverside soil.</title>
        <authorList>
            <person name="Molina K.M."/>
            <person name="Kim S.B."/>
        </authorList>
    </citation>
    <scope>NUCLEOTIDE SEQUENCE</scope>
    <source>
        <strain evidence="2">MMS21-STM10</strain>
    </source>
</reference>
<dbReference type="EMBL" id="CP101497">
    <property type="protein sequence ID" value="UTT61447.1"/>
    <property type="molecule type" value="Genomic_DNA"/>
</dbReference>
<proteinExistence type="predicted"/>